<dbReference type="CDD" id="cd00071">
    <property type="entry name" value="GMPK"/>
    <property type="match status" value="1"/>
</dbReference>
<dbReference type="PROSITE" id="PS00856">
    <property type="entry name" value="GUANYLATE_KINASE_1"/>
    <property type="match status" value="1"/>
</dbReference>
<keyword evidence="9" id="KW-1185">Reference proteome</keyword>
<dbReference type="PROSITE" id="PS50052">
    <property type="entry name" value="GUANYLATE_KINASE_2"/>
    <property type="match status" value="1"/>
</dbReference>
<dbReference type="PANTHER" id="PTHR23117">
    <property type="entry name" value="GUANYLATE KINASE-RELATED"/>
    <property type="match status" value="1"/>
</dbReference>
<evidence type="ECO:0000256" key="1">
    <source>
        <dbReference type="ARBA" id="ARBA00005790"/>
    </source>
</evidence>
<protein>
    <recommendedName>
        <fullName evidence="2">guanylate kinase</fullName>
        <ecNumber evidence="2">2.7.4.8</ecNumber>
    </recommendedName>
</protein>
<dbReference type="Gene3D" id="3.40.50.300">
    <property type="entry name" value="P-loop containing nucleotide triphosphate hydrolases"/>
    <property type="match status" value="1"/>
</dbReference>
<dbReference type="InterPro" id="IPR027417">
    <property type="entry name" value="P-loop_NTPase"/>
</dbReference>
<gene>
    <name evidence="8" type="ORF">CPELLU_LOCUS11451</name>
</gene>
<keyword evidence="5" id="KW-0418">Kinase</keyword>
<keyword evidence="6" id="KW-0067">ATP-binding</keyword>
<dbReference type="InterPro" id="IPR020590">
    <property type="entry name" value="Guanylate_kinase_CS"/>
</dbReference>
<dbReference type="NCBIfam" id="TIGR03263">
    <property type="entry name" value="guanyl_kin"/>
    <property type="match status" value="1"/>
</dbReference>
<dbReference type="AlphaFoldDB" id="A0A9N9EWL9"/>
<evidence type="ECO:0000313" key="8">
    <source>
        <dbReference type="EMBL" id="CAG8693851.1"/>
    </source>
</evidence>
<dbReference type="GO" id="GO:0005524">
    <property type="term" value="F:ATP binding"/>
    <property type="evidence" value="ECO:0007669"/>
    <property type="project" value="UniProtKB-KW"/>
</dbReference>
<evidence type="ECO:0000313" key="9">
    <source>
        <dbReference type="Proteomes" id="UP000789759"/>
    </source>
</evidence>
<evidence type="ECO:0000256" key="2">
    <source>
        <dbReference type="ARBA" id="ARBA00012961"/>
    </source>
</evidence>
<accession>A0A9N9EWL9</accession>
<evidence type="ECO:0000256" key="6">
    <source>
        <dbReference type="ARBA" id="ARBA00022840"/>
    </source>
</evidence>
<dbReference type="GO" id="GO:0005829">
    <property type="term" value="C:cytosol"/>
    <property type="evidence" value="ECO:0007669"/>
    <property type="project" value="TreeGrafter"/>
</dbReference>
<dbReference type="PANTHER" id="PTHR23117:SF13">
    <property type="entry name" value="GUANYLATE KINASE"/>
    <property type="match status" value="1"/>
</dbReference>
<dbReference type="Proteomes" id="UP000789759">
    <property type="component" value="Unassembled WGS sequence"/>
</dbReference>
<evidence type="ECO:0000259" key="7">
    <source>
        <dbReference type="PROSITE" id="PS50052"/>
    </source>
</evidence>
<evidence type="ECO:0000256" key="4">
    <source>
        <dbReference type="ARBA" id="ARBA00022741"/>
    </source>
</evidence>
<reference evidence="8" key="1">
    <citation type="submission" date="2021-06" db="EMBL/GenBank/DDBJ databases">
        <authorList>
            <person name="Kallberg Y."/>
            <person name="Tangrot J."/>
            <person name="Rosling A."/>
        </authorList>
    </citation>
    <scope>NUCLEOTIDE SEQUENCE</scope>
    <source>
        <strain evidence="8">FL966</strain>
    </source>
</reference>
<dbReference type="InterPro" id="IPR008144">
    <property type="entry name" value="Guanylate_kin-like_dom"/>
</dbReference>
<keyword evidence="4" id="KW-0547">Nucleotide-binding</keyword>
<dbReference type="SUPFAM" id="SSF52540">
    <property type="entry name" value="P-loop containing nucleoside triphosphate hydrolases"/>
    <property type="match status" value="1"/>
</dbReference>
<feature type="domain" description="Guanylate kinase-like" evidence="7">
    <location>
        <begin position="2"/>
        <end position="207"/>
    </location>
</feature>
<dbReference type="Pfam" id="PF00625">
    <property type="entry name" value="Guanylate_kin"/>
    <property type="match status" value="2"/>
</dbReference>
<dbReference type="EMBL" id="CAJVQA010010167">
    <property type="protein sequence ID" value="CAG8693851.1"/>
    <property type="molecule type" value="Genomic_DNA"/>
</dbReference>
<dbReference type="EC" id="2.7.4.8" evidence="2"/>
<comment type="similarity">
    <text evidence="1">Belongs to the guanylate kinase family.</text>
</comment>
<evidence type="ECO:0000256" key="5">
    <source>
        <dbReference type="ARBA" id="ARBA00022777"/>
    </source>
</evidence>
<dbReference type="GO" id="GO:0004385">
    <property type="term" value="F:GMP kinase activity"/>
    <property type="evidence" value="ECO:0007669"/>
    <property type="project" value="UniProtKB-EC"/>
</dbReference>
<dbReference type="OrthoDB" id="6334211at2759"/>
<keyword evidence="3" id="KW-0808">Transferase</keyword>
<dbReference type="SMART" id="SM00072">
    <property type="entry name" value="GuKc"/>
    <property type="match status" value="1"/>
</dbReference>
<dbReference type="InterPro" id="IPR017665">
    <property type="entry name" value="Guanylate_kinase"/>
</dbReference>
<proteinExistence type="inferred from homology"/>
<sequence>QLRPVVVSGPSGSGKSTLLKRLFQDYPNGFGFSVSRELILEKISALLFVIITSLFIPPDTTRLPRPNEQNGVHYHFVSREEFERLIAQNKFIEYTEFSTNLYGTSIAAVHAVANEGKCCILDIELQGVKSVKKTDLNARFLFVAPPSLQVLEERLRNRGTESEDAIQARLKAAKEELAYAAEEDSHDIVIVNDDLDTAYEQFRKFIVDCK</sequence>
<organism evidence="8 9">
    <name type="scientific">Cetraspora pellucida</name>
    <dbReference type="NCBI Taxonomy" id="1433469"/>
    <lineage>
        <taxon>Eukaryota</taxon>
        <taxon>Fungi</taxon>
        <taxon>Fungi incertae sedis</taxon>
        <taxon>Mucoromycota</taxon>
        <taxon>Glomeromycotina</taxon>
        <taxon>Glomeromycetes</taxon>
        <taxon>Diversisporales</taxon>
        <taxon>Gigasporaceae</taxon>
        <taxon>Cetraspora</taxon>
    </lineage>
</organism>
<feature type="non-terminal residue" evidence="8">
    <location>
        <position position="210"/>
    </location>
</feature>
<comment type="caution">
    <text evidence="8">The sequence shown here is derived from an EMBL/GenBank/DDBJ whole genome shotgun (WGS) entry which is preliminary data.</text>
</comment>
<evidence type="ECO:0000256" key="3">
    <source>
        <dbReference type="ARBA" id="ARBA00022679"/>
    </source>
</evidence>
<dbReference type="InterPro" id="IPR008145">
    <property type="entry name" value="GK/Ca_channel_bsu"/>
</dbReference>
<name>A0A9N9EWL9_9GLOM</name>